<dbReference type="Proteomes" id="UP000008631">
    <property type="component" value="Chromosome"/>
</dbReference>
<reference key="1">
    <citation type="submission" date="2010-11" db="EMBL/GenBank/DDBJ databases">
        <title>The complete sequence of chromosome of Isophaera pallida ATCC 43644.</title>
        <authorList>
            <consortium name="US DOE Joint Genome Institute (JGI-PGF)"/>
            <person name="Lucas S."/>
            <person name="Copeland A."/>
            <person name="Lapidus A."/>
            <person name="Bruce D."/>
            <person name="Goodwin L."/>
            <person name="Pitluck S."/>
            <person name="Kyrpides N."/>
            <person name="Mavromatis K."/>
            <person name="Pagani I."/>
            <person name="Ivanova N."/>
            <person name="Saunders E."/>
            <person name="Brettin T."/>
            <person name="Detter J.C."/>
            <person name="Han C."/>
            <person name="Tapia R."/>
            <person name="Land M."/>
            <person name="Hauser L."/>
            <person name="Markowitz V."/>
            <person name="Cheng J.-F."/>
            <person name="Hugenholtz P."/>
            <person name="Woyke T."/>
            <person name="Wu D."/>
            <person name="Eisen J.A."/>
        </authorList>
    </citation>
    <scope>NUCLEOTIDE SEQUENCE</scope>
    <source>
        <strain>ATCC 43644</strain>
    </source>
</reference>
<dbReference type="HOGENOM" id="CLU_013446_10_6_0"/>
<dbReference type="FunFam" id="3.30.450.90:FF:000001">
    <property type="entry name" value="Type II secretion system ATPase GspE"/>
    <property type="match status" value="1"/>
</dbReference>
<dbReference type="OrthoDB" id="244550at2"/>
<dbReference type="InParanoid" id="E8R136"/>
<dbReference type="Gene3D" id="3.40.50.300">
    <property type="entry name" value="P-loop containing nucleotide triphosphate hydrolases"/>
    <property type="match status" value="1"/>
</dbReference>
<evidence type="ECO:0000313" key="6">
    <source>
        <dbReference type="Proteomes" id="UP000008631"/>
    </source>
</evidence>
<keyword evidence="3" id="KW-0067">ATP-binding</keyword>
<dbReference type="GO" id="GO:0005524">
    <property type="term" value="F:ATP binding"/>
    <property type="evidence" value="ECO:0007669"/>
    <property type="project" value="UniProtKB-KW"/>
</dbReference>
<evidence type="ECO:0000256" key="1">
    <source>
        <dbReference type="ARBA" id="ARBA00006611"/>
    </source>
</evidence>
<gene>
    <name evidence="5" type="ordered locus">Isop_2821</name>
</gene>
<sequence>MARKLGTILMDMGYIDEDALWKILDAQKASPTGELTGQVAVRLGLVTEEQVLKALSEQLGMKVQRLPSDLTIPQEAVAAIDKTMAQAFKVVPFTVSKKDKSVTVVMAEPQNPATLESLSTFLGVPVHGLIGLEQEVKDAQERIYAGKQETFADVIQEIANDKNLAQYANRNENTIDIEAIEEMAEAAPVRKLINMVLLLSIRDKASDIHFEPFEEEYKMRYRVDGVLYELVPPPRHLAPAIASRIKVMSNLDIAERRLPQDGRIQLALGGNAVDIRVSTLPTLFGESVVLRILDRTVVNLDLRKIGMPSDTLAQWMELIKKPNGIILVTGPTSSGKTTTLYATLNELNSIEDKIITTEEPVEYDIDGLIQIPVNPEIGVTFAACLRAILRQDPDKILVGEIRDLETLEIAVQASLTGHIVFSTLHTNDAPSAVTRLRDMGLPTFLITATTEAVLAQRLVRKICQFCKTEFTPSPEQLMELGYSPEEGATKKFYYGRGCDKCNNTGFKGRMGIFELLIMNETLRDMIVSECSLDEFRNACRKFGMRTLREAGLKAIHEGETTIEEVVRETIID</sequence>
<dbReference type="PROSITE" id="PS00662">
    <property type="entry name" value="T2SP_E"/>
    <property type="match status" value="1"/>
</dbReference>
<dbReference type="Gene3D" id="3.30.450.90">
    <property type="match status" value="1"/>
</dbReference>
<keyword evidence="2" id="KW-0547">Nucleotide-binding</keyword>
<dbReference type="GO" id="GO:0016887">
    <property type="term" value="F:ATP hydrolysis activity"/>
    <property type="evidence" value="ECO:0007669"/>
    <property type="project" value="TreeGrafter"/>
</dbReference>
<evidence type="ECO:0000256" key="3">
    <source>
        <dbReference type="ARBA" id="ARBA00022840"/>
    </source>
</evidence>
<dbReference type="AlphaFoldDB" id="E8R136"/>
<dbReference type="Pfam" id="PF00437">
    <property type="entry name" value="T2SSE"/>
    <property type="match status" value="1"/>
</dbReference>
<accession>E8R136</accession>
<keyword evidence="6" id="KW-1185">Reference proteome</keyword>
<dbReference type="CDD" id="cd01129">
    <property type="entry name" value="PulE-GspE-like"/>
    <property type="match status" value="1"/>
</dbReference>
<dbReference type="FunCoup" id="E8R136">
    <property type="interactions" value="197"/>
</dbReference>
<dbReference type="PANTHER" id="PTHR30258:SF1">
    <property type="entry name" value="PROTEIN TRANSPORT PROTEIN HOFB HOMOLOG"/>
    <property type="match status" value="1"/>
</dbReference>
<dbReference type="InterPro" id="IPR007831">
    <property type="entry name" value="T2SS_GspE_N"/>
</dbReference>
<organism evidence="5 6">
    <name type="scientific">Isosphaera pallida (strain ATCC 43644 / DSM 9630 / IS1B)</name>
    <dbReference type="NCBI Taxonomy" id="575540"/>
    <lineage>
        <taxon>Bacteria</taxon>
        <taxon>Pseudomonadati</taxon>
        <taxon>Planctomycetota</taxon>
        <taxon>Planctomycetia</taxon>
        <taxon>Isosphaerales</taxon>
        <taxon>Isosphaeraceae</taxon>
        <taxon>Isosphaera</taxon>
    </lineage>
</organism>
<evidence type="ECO:0000313" key="5">
    <source>
        <dbReference type="EMBL" id="ADV63387.1"/>
    </source>
</evidence>
<dbReference type="FunFam" id="3.40.50.300:FF:000398">
    <property type="entry name" value="Type IV pilus assembly ATPase PilB"/>
    <property type="match status" value="1"/>
</dbReference>
<dbReference type="RefSeq" id="WP_013565675.1">
    <property type="nucleotide sequence ID" value="NC_014962.1"/>
</dbReference>
<proteinExistence type="inferred from homology"/>
<dbReference type="InterPro" id="IPR001482">
    <property type="entry name" value="T2SS/T4SS_dom"/>
</dbReference>
<name>E8R136_ISOPI</name>
<dbReference type="Gene3D" id="3.30.300.160">
    <property type="entry name" value="Type II secretion system, protein E, N-terminal domain"/>
    <property type="match status" value="1"/>
</dbReference>
<dbReference type="SUPFAM" id="SSF52540">
    <property type="entry name" value="P-loop containing nucleoside triphosphate hydrolases"/>
    <property type="match status" value="1"/>
</dbReference>
<dbReference type="STRING" id="575540.Isop_2821"/>
<dbReference type="InterPro" id="IPR027417">
    <property type="entry name" value="P-loop_NTPase"/>
</dbReference>
<protein>
    <submittedName>
        <fullName evidence="5">Type II secretion system protein E</fullName>
    </submittedName>
</protein>
<dbReference type="SUPFAM" id="SSF160246">
    <property type="entry name" value="EspE N-terminal domain-like"/>
    <property type="match status" value="1"/>
</dbReference>
<dbReference type="InterPro" id="IPR037257">
    <property type="entry name" value="T2SS_E_N_sf"/>
</dbReference>
<evidence type="ECO:0000256" key="2">
    <source>
        <dbReference type="ARBA" id="ARBA00022741"/>
    </source>
</evidence>
<feature type="domain" description="Bacterial type II secretion system protein E" evidence="4">
    <location>
        <begin position="389"/>
        <end position="403"/>
    </location>
</feature>
<dbReference type="Pfam" id="PF05157">
    <property type="entry name" value="MshEN"/>
    <property type="match status" value="1"/>
</dbReference>
<reference evidence="5 6" key="2">
    <citation type="journal article" date="2011" name="Stand. Genomic Sci.">
        <title>Complete genome sequence of Isosphaera pallida type strain (IS1B).</title>
        <authorList>
            <consortium name="US DOE Joint Genome Institute (JGI-PGF)"/>
            <person name="Goker M."/>
            <person name="Cleland D."/>
            <person name="Saunders E."/>
            <person name="Lapidus A."/>
            <person name="Nolan M."/>
            <person name="Lucas S."/>
            <person name="Hammon N."/>
            <person name="Deshpande S."/>
            <person name="Cheng J.F."/>
            <person name="Tapia R."/>
            <person name="Han C."/>
            <person name="Goodwin L."/>
            <person name="Pitluck S."/>
            <person name="Liolios K."/>
            <person name="Pagani I."/>
            <person name="Ivanova N."/>
            <person name="Mavromatis K."/>
            <person name="Pati A."/>
            <person name="Chen A."/>
            <person name="Palaniappan K."/>
            <person name="Land M."/>
            <person name="Hauser L."/>
            <person name="Chang Y.J."/>
            <person name="Jeffries C.D."/>
            <person name="Detter J.C."/>
            <person name="Beck B."/>
            <person name="Woyke T."/>
            <person name="Bristow J."/>
            <person name="Eisen J.A."/>
            <person name="Markowitz V."/>
            <person name="Hugenholtz P."/>
            <person name="Kyrpides N.C."/>
            <person name="Klenk H.P."/>
        </authorList>
    </citation>
    <scope>NUCLEOTIDE SEQUENCE [LARGE SCALE GENOMIC DNA]</scope>
    <source>
        <strain evidence="6">ATCC 43644 / DSM 9630 / IS1B</strain>
    </source>
</reference>
<dbReference type="PANTHER" id="PTHR30258">
    <property type="entry name" value="TYPE II SECRETION SYSTEM PROTEIN GSPE-RELATED"/>
    <property type="match status" value="1"/>
</dbReference>
<dbReference type="GO" id="GO:0005886">
    <property type="term" value="C:plasma membrane"/>
    <property type="evidence" value="ECO:0007669"/>
    <property type="project" value="TreeGrafter"/>
</dbReference>
<evidence type="ECO:0000259" key="4">
    <source>
        <dbReference type="PROSITE" id="PS00662"/>
    </source>
</evidence>
<dbReference type="eggNOG" id="COG2804">
    <property type="taxonomic scope" value="Bacteria"/>
</dbReference>
<comment type="similarity">
    <text evidence="1">Belongs to the GSP E family.</text>
</comment>
<dbReference type="KEGG" id="ipa:Isop_2821"/>
<dbReference type="EMBL" id="CP002353">
    <property type="protein sequence ID" value="ADV63387.1"/>
    <property type="molecule type" value="Genomic_DNA"/>
</dbReference>